<gene>
    <name evidence="3" type="ORF">R54839_PPFHFPJH_01410</name>
</gene>
<accession>A0ABM9N001</accession>
<reference evidence="3 4" key="1">
    <citation type="submission" date="2023-10" db="EMBL/GenBank/DDBJ databases">
        <authorList>
            <person name="Botero Cardona J."/>
        </authorList>
    </citation>
    <scope>NUCLEOTIDE SEQUENCE [LARGE SCALE GENOMIC DNA]</scope>
    <source>
        <strain evidence="3 4">R-54839</strain>
    </source>
</reference>
<organism evidence="3 4">
    <name type="scientific">Fructobacillus fructosus</name>
    <dbReference type="NCBI Taxonomy" id="1631"/>
    <lineage>
        <taxon>Bacteria</taxon>
        <taxon>Bacillati</taxon>
        <taxon>Bacillota</taxon>
        <taxon>Bacilli</taxon>
        <taxon>Lactobacillales</taxon>
        <taxon>Lactobacillaceae</taxon>
        <taxon>Fructobacillus</taxon>
    </lineage>
</organism>
<feature type="region of interest" description="Disordered" evidence="1">
    <location>
        <begin position="218"/>
        <end position="279"/>
    </location>
</feature>
<protein>
    <submittedName>
        <fullName evidence="3">Glucan-binding domain (YG repeat)</fullName>
    </submittedName>
</protein>
<sequence>MTFDVSILTKKVPFMLAGAAAAAMFAGSTAHAADSNATGYVYSPEVSTANGGWNWLENGKPYTGFRYHAGTFYWFVNGVRQNEGWRQAWGLTYYTDQDGRAVQGTRIIGGQVFNFGDDNTYYKRPLQGYIWDNSPANGGYRWYENGQLYTGFRYYAGTYYWFVDGVRQNEGWRQAWGLNYYTNQDGRAVQGQVTIDGTNYDFGNDGTYYLRIPGTNTATQPGFGGAPDADKSKDTIPAPTTATEPEQKQETAQPAQPAVTTDTNQTPAPNQTPARTYTGWVENKNGDTIWQKSDFTSMKDAFNTAAKYLDDHVWDKGSMKPHSYGAY</sequence>
<keyword evidence="2" id="KW-0732">Signal</keyword>
<dbReference type="Gene3D" id="2.10.270.10">
    <property type="entry name" value="Cholin Binding"/>
    <property type="match status" value="2"/>
</dbReference>
<evidence type="ECO:0000313" key="3">
    <source>
        <dbReference type="EMBL" id="CAK1251785.1"/>
    </source>
</evidence>
<proteinExistence type="predicted"/>
<evidence type="ECO:0000313" key="4">
    <source>
        <dbReference type="Proteomes" id="UP001314261"/>
    </source>
</evidence>
<keyword evidence="4" id="KW-1185">Reference proteome</keyword>
<dbReference type="SUPFAM" id="SSF69360">
    <property type="entry name" value="Cell wall binding repeat"/>
    <property type="match status" value="1"/>
</dbReference>
<dbReference type="EMBL" id="CAUZLR010000010">
    <property type="protein sequence ID" value="CAK1251785.1"/>
    <property type="molecule type" value="Genomic_DNA"/>
</dbReference>
<comment type="caution">
    <text evidence="3">The sequence shown here is derived from an EMBL/GenBank/DDBJ whole genome shotgun (WGS) entry which is preliminary data.</text>
</comment>
<evidence type="ECO:0000256" key="2">
    <source>
        <dbReference type="SAM" id="SignalP"/>
    </source>
</evidence>
<name>A0ABM9N001_9LACO</name>
<dbReference type="Proteomes" id="UP001314261">
    <property type="component" value="Unassembled WGS sequence"/>
</dbReference>
<feature type="compositionally biased region" description="Polar residues" evidence="1">
    <location>
        <begin position="250"/>
        <end position="275"/>
    </location>
</feature>
<evidence type="ECO:0000256" key="1">
    <source>
        <dbReference type="SAM" id="MobiDB-lite"/>
    </source>
</evidence>
<dbReference type="RefSeq" id="WP_338345265.1">
    <property type="nucleotide sequence ID" value="NZ_CAUZLK010000008.1"/>
</dbReference>
<feature type="signal peptide" evidence="2">
    <location>
        <begin position="1"/>
        <end position="32"/>
    </location>
</feature>
<feature type="chain" id="PRO_5045823446" evidence="2">
    <location>
        <begin position="33"/>
        <end position="327"/>
    </location>
</feature>